<organism evidence="2 3">
    <name type="scientific">Cudoniella acicularis</name>
    <dbReference type="NCBI Taxonomy" id="354080"/>
    <lineage>
        <taxon>Eukaryota</taxon>
        <taxon>Fungi</taxon>
        <taxon>Dikarya</taxon>
        <taxon>Ascomycota</taxon>
        <taxon>Pezizomycotina</taxon>
        <taxon>Leotiomycetes</taxon>
        <taxon>Helotiales</taxon>
        <taxon>Tricladiaceae</taxon>
        <taxon>Cudoniella</taxon>
    </lineage>
</organism>
<keyword evidence="3" id="KW-1185">Reference proteome</keyword>
<dbReference type="Proteomes" id="UP000566819">
    <property type="component" value="Unassembled WGS sequence"/>
</dbReference>
<dbReference type="OrthoDB" id="5430620at2759"/>
<evidence type="ECO:0000256" key="1">
    <source>
        <dbReference type="SAM" id="SignalP"/>
    </source>
</evidence>
<gene>
    <name evidence="2" type="ORF">G7Y89_g913</name>
</gene>
<protein>
    <submittedName>
        <fullName evidence="2">Uncharacterized protein</fullName>
    </submittedName>
</protein>
<dbReference type="PANTHER" id="PTHR42047:SF1">
    <property type="entry name" value="PROTEIN, PUTATIVE (AFU_ORTHOLOGUE AFUA_6G03560)-RELATED"/>
    <property type="match status" value="1"/>
</dbReference>
<evidence type="ECO:0000313" key="3">
    <source>
        <dbReference type="Proteomes" id="UP000566819"/>
    </source>
</evidence>
<dbReference type="InterPro" id="IPR052820">
    <property type="entry name" value="PhiA_domain"/>
</dbReference>
<dbReference type="EMBL" id="JAAMPI010000033">
    <property type="protein sequence ID" value="KAF4637172.1"/>
    <property type="molecule type" value="Genomic_DNA"/>
</dbReference>
<comment type="caution">
    <text evidence="2">The sequence shown here is derived from an EMBL/GenBank/DDBJ whole genome shotgun (WGS) entry which is preliminary data.</text>
</comment>
<name>A0A8H4RW98_9HELO</name>
<dbReference type="AlphaFoldDB" id="A0A8H4RW98"/>
<keyword evidence="1" id="KW-0732">Signal</keyword>
<proteinExistence type="predicted"/>
<feature type="signal peptide" evidence="1">
    <location>
        <begin position="1"/>
        <end position="17"/>
    </location>
</feature>
<accession>A0A8H4RW98</accession>
<feature type="chain" id="PRO_5034439246" evidence="1">
    <location>
        <begin position="18"/>
        <end position="188"/>
    </location>
</feature>
<reference evidence="2 3" key="1">
    <citation type="submission" date="2020-03" db="EMBL/GenBank/DDBJ databases">
        <title>Draft Genome Sequence of Cudoniella acicularis.</title>
        <authorList>
            <person name="Buettner E."/>
            <person name="Kellner H."/>
        </authorList>
    </citation>
    <scope>NUCLEOTIDE SEQUENCE [LARGE SCALE GENOMIC DNA]</scope>
    <source>
        <strain evidence="2 3">DSM 108380</strain>
    </source>
</reference>
<sequence>MYTKTLIASILASLAAAAPAPVARDNSVFAMIVIHSGSPIQGAAISENGLKFWISKPTETYCPESVEGKETALSVNNDSGLAGMHTTVPGGQLAYVTEDGQFSVTQAHSAAIPAGASQTGFKYNPQPEAGMVGELLFNGQGLSACPTGEPTDNSIAIYQIYANGASGFTQTNCTGITIGTAEVDAPPV</sequence>
<evidence type="ECO:0000313" key="2">
    <source>
        <dbReference type="EMBL" id="KAF4637172.1"/>
    </source>
</evidence>
<dbReference type="PANTHER" id="PTHR42047">
    <property type="entry name" value="PROTEIN, PUTATIVE (AFU_ORTHOLOGUE AFUA_6G03560)-RELATED"/>
    <property type="match status" value="1"/>
</dbReference>